<gene>
    <name evidence="6" type="ORF">JL193_15175</name>
</gene>
<feature type="transmembrane region" description="Helical" evidence="4">
    <location>
        <begin position="102"/>
        <end position="122"/>
    </location>
</feature>
<dbReference type="InterPro" id="IPR018060">
    <property type="entry name" value="HTH_AraC"/>
</dbReference>
<keyword evidence="2" id="KW-0238">DNA-binding</keyword>
<evidence type="ECO:0000256" key="4">
    <source>
        <dbReference type="SAM" id="Phobius"/>
    </source>
</evidence>
<feature type="transmembrane region" description="Helical" evidence="4">
    <location>
        <begin position="142"/>
        <end position="160"/>
    </location>
</feature>
<keyword evidence="4" id="KW-0812">Transmembrane</keyword>
<dbReference type="PROSITE" id="PS00041">
    <property type="entry name" value="HTH_ARAC_FAMILY_1"/>
    <property type="match status" value="1"/>
</dbReference>
<reference evidence="6 7" key="1">
    <citation type="submission" date="2021-03" db="EMBL/GenBank/DDBJ databases">
        <title>Complete genome of Polaribacter_sp.G4M1.</title>
        <authorList>
            <person name="Jeong S.W."/>
            <person name="Bae J.W."/>
        </authorList>
    </citation>
    <scope>NUCLEOTIDE SEQUENCE [LARGE SCALE GENOMIC DNA]</scope>
    <source>
        <strain evidence="6 7">G4M1</strain>
    </source>
</reference>
<feature type="transmembrane region" description="Helical" evidence="4">
    <location>
        <begin position="181"/>
        <end position="202"/>
    </location>
</feature>
<keyword evidence="1" id="KW-0805">Transcription regulation</keyword>
<feature type="transmembrane region" description="Helical" evidence="4">
    <location>
        <begin position="38"/>
        <end position="57"/>
    </location>
</feature>
<proteinExistence type="predicted"/>
<feature type="transmembrane region" description="Helical" evidence="4">
    <location>
        <begin position="214"/>
        <end position="236"/>
    </location>
</feature>
<dbReference type="PANTHER" id="PTHR43280">
    <property type="entry name" value="ARAC-FAMILY TRANSCRIPTIONAL REGULATOR"/>
    <property type="match status" value="1"/>
</dbReference>
<feature type="transmembrane region" description="Helical" evidence="4">
    <location>
        <begin position="69"/>
        <end position="90"/>
    </location>
</feature>
<accession>A0ABX7SUS3</accession>
<dbReference type="Gene3D" id="1.10.10.60">
    <property type="entry name" value="Homeodomain-like"/>
    <property type="match status" value="2"/>
</dbReference>
<evidence type="ECO:0000256" key="1">
    <source>
        <dbReference type="ARBA" id="ARBA00023015"/>
    </source>
</evidence>
<keyword evidence="3" id="KW-0804">Transcription</keyword>
<name>A0ABX7SUS3_9FLAO</name>
<feature type="transmembrane region" description="Helical" evidence="4">
    <location>
        <begin position="6"/>
        <end position="26"/>
    </location>
</feature>
<dbReference type="PROSITE" id="PS01124">
    <property type="entry name" value="HTH_ARAC_FAMILY_2"/>
    <property type="match status" value="1"/>
</dbReference>
<evidence type="ECO:0000256" key="2">
    <source>
        <dbReference type="ARBA" id="ARBA00023125"/>
    </source>
</evidence>
<keyword evidence="7" id="KW-1185">Reference proteome</keyword>
<dbReference type="SMART" id="SM00342">
    <property type="entry name" value="HTH_ARAC"/>
    <property type="match status" value="1"/>
</dbReference>
<evidence type="ECO:0000313" key="6">
    <source>
        <dbReference type="EMBL" id="QTD37414.1"/>
    </source>
</evidence>
<feature type="domain" description="HTH araC/xylS-type" evidence="5">
    <location>
        <begin position="271"/>
        <end position="375"/>
    </location>
</feature>
<dbReference type="Pfam" id="PF12833">
    <property type="entry name" value="HTH_18"/>
    <property type="match status" value="1"/>
</dbReference>
<dbReference type="EMBL" id="CP071795">
    <property type="protein sequence ID" value="QTD37414.1"/>
    <property type="molecule type" value="Genomic_DNA"/>
</dbReference>
<evidence type="ECO:0000256" key="3">
    <source>
        <dbReference type="ARBA" id="ARBA00023163"/>
    </source>
</evidence>
<keyword evidence="4" id="KW-0472">Membrane</keyword>
<organism evidence="6 7">
    <name type="scientific">Polaribacter batillariae</name>
    <dbReference type="NCBI Taxonomy" id="2808900"/>
    <lineage>
        <taxon>Bacteria</taxon>
        <taxon>Pseudomonadati</taxon>
        <taxon>Bacteroidota</taxon>
        <taxon>Flavobacteriia</taxon>
        <taxon>Flavobacteriales</taxon>
        <taxon>Flavobacteriaceae</taxon>
    </lineage>
</organism>
<dbReference type="InterPro" id="IPR009057">
    <property type="entry name" value="Homeodomain-like_sf"/>
</dbReference>
<dbReference type="SUPFAM" id="SSF46689">
    <property type="entry name" value="Homeodomain-like"/>
    <property type="match status" value="1"/>
</dbReference>
<dbReference type="Proteomes" id="UP000663935">
    <property type="component" value="Chromosome"/>
</dbReference>
<dbReference type="PANTHER" id="PTHR43280:SF2">
    <property type="entry name" value="HTH-TYPE TRANSCRIPTIONAL REGULATOR EXSA"/>
    <property type="match status" value="1"/>
</dbReference>
<protein>
    <submittedName>
        <fullName evidence="6">AraC family transcriptional regulator</fullName>
    </submittedName>
</protein>
<evidence type="ECO:0000313" key="7">
    <source>
        <dbReference type="Proteomes" id="UP000663935"/>
    </source>
</evidence>
<dbReference type="InterPro" id="IPR018062">
    <property type="entry name" value="HTH_AraC-typ_CS"/>
</dbReference>
<keyword evidence="4" id="KW-1133">Transmembrane helix</keyword>
<dbReference type="RefSeq" id="WP_207971585.1">
    <property type="nucleotide sequence ID" value="NZ_CP071795.1"/>
</dbReference>
<evidence type="ECO:0000259" key="5">
    <source>
        <dbReference type="PROSITE" id="PS01124"/>
    </source>
</evidence>
<sequence>MNIKEIFNLFLLISALHGFLFCFLILFSKNGREKSMLFINLLVLIISLNNIQSWILAKDFFIEYFFLDYIHIPWHFLIAPFFYMFLIHYLEIEKRSKNLLKIVLPVFLFIILIRIGFVSFFSDRNTADIAHLFEKYTSIEEIFSLIVSLIIFGYSFTILSKKEKLFTKILSYDNLKWIYTFFKLGLLTYFFWIIALAITVALDFKEFIYSYYPLRVLTTILIYWIGYQALLQLRLLKERKKLRKKLNFTPIIQVNDGIVEEKDADKKIVFDEIQLLIQEKKLFIEPKLNVDFLANEVNISSNKLSNILKLCTDKNFNDYINEFRIDFAKELLADPEYRNYTITSIGLESGFNSKSTFFATFKKHTGFTPVQYQKNIYKLMLSSKKERQQS</sequence>